<keyword evidence="3" id="KW-1185">Reference proteome</keyword>
<keyword evidence="1" id="KW-0812">Transmembrane</keyword>
<keyword evidence="1" id="KW-1133">Transmembrane helix</keyword>
<gene>
    <name evidence="2" type="ORF">HRQ87_10465</name>
</gene>
<sequence length="76" mass="8538">MEYFFWIIAIISALTIALAIVRVKQTRGTERGSLPGKGDHIIEADYSSGMGGGHHTQYRVPKDPQEYAKMFVPKEK</sequence>
<proteinExistence type="predicted"/>
<protein>
    <submittedName>
        <fullName evidence="2">Uncharacterized protein</fullName>
    </submittedName>
</protein>
<evidence type="ECO:0000256" key="1">
    <source>
        <dbReference type="SAM" id="Phobius"/>
    </source>
</evidence>
<name>A0ABX2IT90_9RHOB</name>
<dbReference type="RefSeq" id="WP_174138071.1">
    <property type="nucleotide sequence ID" value="NZ_JABUFE010000005.1"/>
</dbReference>
<reference evidence="2 3" key="1">
    <citation type="submission" date="2020-06" db="EMBL/GenBank/DDBJ databases">
        <title>Sulfitobacter algicola sp. nov., isolated from green algae.</title>
        <authorList>
            <person name="Wang C."/>
        </authorList>
    </citation>
    <scope>NUCLEOTIDE SEQUENCE [LARGE SCALE GENOMIC DNA]</scope>
    <source>
        <strain evidence="2 3">1151</strain>
    </source>
</reference>
<organism evidence="2 3">
    <name type="scientific">Parasulfitobacter algicola</name>
    <dbReference type="NCBI Taxonomy" id="2614809"/>
    <lineage>
        <taxon>Bacteria</taxon>
        <taxon>Pseudomonadati</taxon>
        <taxon>Pseudomonadota</taxon>
        <taxon>Alphaproteobacteria</taxon>
        <taxon>Rhodobacterales</taxon>
        <taxon>Roseobacteraceae</taxon>
        <taxon>Parasulfitobacter</taxon>
    </lineage>
</organism>
<evidence type="ECO:0000313" key="2">
    <source>
        <dbReference type="EMBL" id="NSX55226.1"/>
    </source>
</evidence>
<evidence type="ECO:0000313" key="3">
    <source>
        <dbReference type="Proteomes" id="UP000777935"/>
    </source>
</evidence>
<accession>A0ABX2IT90</accession>
<dbReference type="Proteomes" id="UP000777935">
    <property type="component" value="Unassembled WGS sequence"/>
</dbReference>
<feature type="transmembrane region" description="Helical" evidence="1">
    <location>
        <begin position="6"/>
        <end position="23"/>
    </location>
</feature>
<dbReference type="EMBL" id="JABUFE010000005">
    <property type="protein sequence ID" value="NSX55226.1"/>
    <property type="molecule type" value="Genomic_DNA"/>
</dbReference>
<comment type="caution">
    <text evidence="2">The sequence shown here is derived from an EMBL/GenBank/DDBJ whole genome shotgun (WGS) entry which is preliminary data.</text>
</comment>
<keyword evidence="1" id="KW-0472">Membrane</keyword>